<evidence type="ECO:0000256" key="2">
    <source>
        <dbReference type="SAM" id="Phobius"/>
    </source>
</evidence>
<accession>A0A517LKT6</accession>
<dbReference type="Pfam" id="PF26153">
    <property type="entry name" value="LEA-2L_5"/>
    <property type="match status" value="1"/>
</dbReference>
<feature type="compositionally biased region" description="Polar residues" evidence="1">
    <location>
        <begin position="34"/>
        <end position="44"/>
    </location>
</feature>
<dbReference type="AlphaFoldDB" id="A0A517LKT6"/>
<dbReference type="Pfam" id="PF26174">
    <property type="entry name" value="LEA-2_1"/>
    <property type="match status" value="1"/>
</dbReference>
<sequence length="875" mass="94383">MADYGTTAESSTADPSPRSSSPSRNKGSSHSIRSRNSFESSESTPLLARRDSDNQEASRPLSSATSSLLRSINGSTSSKRKLSRRWSSFVALILLCAFTIAIMLVGFFVPEVMEEYAMQANDFELTSISLPEFTARGARARIKGVFRMDAAKVHKKYVRDIGVLATWIARAVESRESTVDVSLPEYGGIILGTATVPPIAVNLRNGRRTGLDFLADLTPGDVSGIRKVADDWVSGRLGQLRVLGEANIKLKSGIFNLGSQAISRSLVFAGNEIPKMPAFNITRLNFHEVELPSGEGMAAEVSIWIKNDYPISVSVPPLSFGIMIDNCSPDQPHIMVADVLTNALDIRPKSDVNLNVTGNISHFPNKLVSECPGSGKSPLDSFIKSYMQGDDSTIYVRGSDSPSVDTPKWLSELMSSITVPVPFRGHTFDKLIRNFSLTDVHFGLPDPWAEPDTPESDPMISANIKALINLPQEMNFPVDVNRVRAKANVFYRGDKLGRLDLHKWQTANSTRVPAHGIESQALLVESRITDAPLIITNDDVFSDVVQKLLFGGKPVLLSLKAEVDVELKTTLGTLTVREIPAEGDVPVKHIMSGDGGLTGFSPKIGDVAILDSNPNGLTIKALINFTNPTTYSATVPYVDIKLLANGTALGHVTARNVSVIPGNNTNVLVQAEWEPIIAGGPNGTLVGRELLSKYISGYNTTLSLRTHEGTLPSQPALGKALSGFTVTIPTPRLHSPNSPSDGDDPLDPPNGGGGKPHFIQQATMHLFSSTASFILLSPLSKTTMYITKINATAFYKEDDVGKIEYGLPFAVRPGASTTPRLPVDWSLGSVGYDAVRKALGGELRLSARAEVGIRIGRYDVAVWFRGGGIGAKVRL</sequence>
<dbReference type="InterPro" id="IPR055011">
    <property type="entry name" value="Tag1_C"/>
</dbReference>
<dbReference type="Pfam" id="PF26150">
    <property type="entry name" value="LEA-2_4"/>
    <property type="match status" value="1"/>
</dbReference>
<dbReference type="PANTHER" id="PTHR35895">
    <property type="entry name" value="CHROMOSOME 16, WHOLE GENOME SHOTGUN SEQUENCE"/>
    <property type="match status" value="1"/>
</dbReference>
<feature type="region of interest" description="Disordered" evidence="1">
    <location>
        <begin position="728"/>
        <end position="757"/>
    </location>
</feature>
<keyword evidence="2" id="KW-0472">Membrane</keyword>
<feature type="transmembrane region" description="Helical" evidence="2">
    <location>
        <begin position="89"/>
        <end position="109"/>
    </location>
</feature>
<evidence type="ECO:0000259" key="4">
    <source>
        <dbReference type="Pfam" id="PF26150"/>
    </source>
</evidence>
<feature type="domain" description="Tag1-like fourth Ig-like" evidence="4">
    <location>
        <begin position="602"/>
        <end position="716"/>
    </location>
</feature>
<keyword evidence="7" id="KW-1185">Reference proteome</keyword>
<dbReference type="GO" id="GO:0000329">
    <property type="term" value="C:fungal-type vacuole membrane"/>
    <property type="evidence" value="ECO:0007669"/>
    <property type="project" value="InterPro"/>
</dbReference>
<dbReference type="InterPro" id="IPR059065">
    <property type="entry name" value="Ig_Tag1-like_4th"/>
</dbReference>
<dbReference type="EMBL" id="CP042199">
    <property type="protein sequence ID" value="QDS76255.1"/>
    <property type="molecule type" value="Genomic_DNA"/>
</dbReference>
<evidence type="ECO:0000259" key="5">
    <source>
        <dbReference type="Pfam" id="PF26153"/>
    </source>
</evidence>
<dbReference type="OrthoDB" id="5596576at2759"/>
<evidence type="ECO:0000259" key="3">
    <source>
        <dbReference type="Pfam" id="PF22786"/>
    </source>
</evidence>
<dbReference type="PANTHER" id="PTHR35895:SF3">
    <property type="entry name" value="PRE-RRNA PROCESSING PROTEIN"/>
    <property type="match status" value="1"/>
</dbReference>
<dbReference type="Pfam" id="PF22786">
    <property type="entry name" value="Tag1_C"/>
    <property type="match status" value="1"/>
</dbReference>
<dbReference type="InterPro" id="IPR046368">
    <property type="entry name" value="Tag1"/>
</dbReference>
<reference evidence="6 7" key="1">
    <citation type="submission" date="2019-07" db="EMBL/GenBank/DDBJ databases">
        <title>Finished genome of Venturia effusa.</title>
        <authorList>
            <person name="Young C.A."/>
            <person name="Cox M.P."/>
            <person name="Ganley A.R.D."/>
            <person name="David W.J."/>
        </authorList>
    </citation>
    <scope>NUCLEOTIDE SEQUENCE [LARGE SCALE GENOMIC DNA]</scope>
    <source>
        <strain evidence="7">albino</strain>
    </source>
</reference>
<gene>
    <name evidence="6" type="ORF">FKW77_001437</name>
</gene>
<evidence type="ECO:0000313" key="6">
    <source>
        <dbReference type="EMBL" id="QDS76255.1"/>
    </source>
</evidence>
<feature type="domain" description="Tag1-like fifth Ig-like" evidence="5">
    <location>
        <begin position="754"/>
        <end position="863"/>
    </location>
</feature>
<feature type="region of interest" description="Disordered" evidence="1">
    <location>
        <begin position="1"/>
        <end position="63"/>
    </location>
</feature>
<organism evidence="6 7">
    <name type="scientific">Venturia effusa</name>
    <dbReference type="NCBI Taxonomy" id="50376"/>
    <lineage>
        <taxon>Eukaryota</taxon>
        <taxon>Fungi</taxon>
        <taxon>Dikarya</taxon>
        <taxon>Ascomycota</taxon>
        <taxon>Pezizomycotina</taxon>
        <taxon>Dothideomycetes</taxon>
        <taxon>Pleosporomycetidae</taxon>
        <taxon>Venturiales</taxon>
        <taxon>Venturiaceae</taxon>
        <taxon>Venturia</taxon>
    </lineage>
</organism>
<feature type="compositionally biased region" description="Low complexity" evidence="1">
    <location>
        <begin position="10"/>
        <end position="31"/>
    </location>
</feature>
<keyword evidence="2" id="KW-0812">Transmembrane</keyword>
<protein>
    <recommendedName>
        <fullName evidence="8">Late embryogenesis abundant protein LEA-2 subgroup domain-containing protein</fullName>
    </recommendedName>
</protein>
<proteinExistence type="predicted"/>
<dbReference type="InterPro" id="IPR059066">
    <property type="entry name" value="Ig_Tag1-like_5th"/>
</dbReference>
<evidence type="ECO:0008006" key="8">
    <source>
        <dbReference type="Google" id="ProtNLM"/>
    </source>
</evidence>
<feature type="domain" description="Tag1 C-terminal" evidence="3">
    <location>
        <begin position="474"/>
        <end position="588"/>
    </location>
</feature>
<name>A0A517LKT6_9PEZI</name>
<evidence type="ECO:0000256" key="1">
    <source>
        <dbReference type="SAM" id="MobiDB-lite"/>
    </source>
</evidence>
<keyword evidence="2" id="KW-1133">Transmembrane helix</keyword>
<evidence type="ECO:0000313" key="7">
    <source>
        <dbReference type="Proteomes" id="UP000316270"/>
    </source>
</evidence>
<dbReference type="Proteomes" id="UP000316270">
    <property type="component" value="Chromosome 15"/>
</dbReference>